<reference evidence="3 5" key="2">
    <citation type="submission" date="2019-03" db="EMBL/GenBank/DDBJ databases">
        <title>Genomic Encyclopedia of Type Strains, Phase IV (KMG-IV): sequencing the most valuable type-strain genomes for metagenomic binning, comparative biology and taxonomic classification.</title>
        <authorList>
            <person name="Goeker M."/>
        </authorList>
    </citation>
    <scope>NUCLEOTIDE SEQUENCE [LARGE SCALE GENOMIC DNA]</scope>
    <source>
        <strain evidence="3 5">DSM 20580</strain>
    </source>
</reference>
<dbReference type="InterPro" id="IPR004155">
    <property type="entry name" value="PBS_lyase_HEAT"/>
</dbReference>
<dbReference type="SUPFAM" id="SSF110836">
    <property type="entry name" value="Hypothetical protein SAV1430"/>
    <property type="match status" value="1"/>
</dbReference>
<evidence type="ECO:0000313" key="4">
    <source>
        <dbReference type="Proteomes" id="UP000254330"/>
    </source>
</evidence>
<evidence type="ECO:0000313" key="3">
    <source>
        <dbReference type="EMBL" id="TDR32695.1"/>
    </source>
</evidence>
<dbReference type="AlphaFoldDB" id="A0A8B4Q9S2"/>
<dbReference type="SMART" id="SM00932">
    <property type="entry name" value="Nfu_N"/>
    <property type="match status" value="1"/>
</dbReference>
<dbReference type="InterPro" id="IPR036498">
    <property type="entry name" value="Nfu/NifU_N_sf"/>
</dbReference>
<organism evidence="2 4">
    <name type="scientific">Kurthia zopfii</name>
    <dbReference type="NCBI Taxonomy" id="1650"/>
    <lineage>
        <taxon>Bacteria</taxon>
        <taxon>Bacillati</taxon>
        <taxon>Bacillota</taxon>
        <taxon>Bacilli</taxon>
        <taxon>Bacillales</taxon>
        <taxon>Caryophanaceae</taxon>
        <taxon>Kurthia</taxon>
    </lineage>
</organism>
<dbReference type="SMART" id="SM00567">
    <property type="entry name" value="EZ_HEAT"/>
    <property type="match status" value="2"/>
</dbReference>
<protein>
    <submittedName>
        <fullName evidence="2">Conserved virulence factor C</fullName>
    </submittedName>
    <submittedName>
        <fullName evidence="3">HEAT repeat protein</fullName>
    </submittedName>
</protein>
<accession>A0A8B4Q9S2</accession>
<reference evidence="2 4" key="1">
    <citation type="submission" date="2018-06" db="EMBL/GenBank/DDBJ databases">
        <authorList>
            <consortium name="Pathogen Informatics"/>
            <person name="Doyle S."/>
        </authorList>
    </citation>
    <scope>NUCLEOTIDE SEQUENCE [LARGE SCALE GENOMIC DNA]</scope>
    <source>
        <strain evidence="2 4">NCTC10597</strain>
    </source>
</reference>
<dbReference type="Gene3D" id="1.25.10.10">
    <property type="entry name" value="Leucine-rich Repeat Variant"/>
    <property type="match status" value="1"/>
</dbReference>
<comment type="caution">
    <text evidence="2">The sequence shown here is derived from an EMBL/GenBank/DDBJ whole genome shotgun (WGS) entry which is preliminary data.</text>
</comment>
<dbReference type="Proteomes" id="UP000254330">
    <property type="component" value="Unassembled WGS sequence"/>
</dbReference>
<dbReference type="Gene3D" id="3.30.1370.70">
    <property type="entry name" value="Scaffold protein Nfu/NifU, N-terminal domain"/>
    <property type="match status" value="1"/>
</dbReference>
<dbReference type="Pfam" id="PF08712">
    <property type="entry name" value="Nfu_N"/>
    <property type="match status" value="1"/>
</dbReference>
<dbReference type="PANTHER" id="PTHR12697:SF37">
    <property type="entry name" value="CONSERVED VIRULENCE FACTOR C"/>
    <property type="match status" value="1"/>
</dbReference>
<name>A0A8B4Q9S2_9BACL</name>
<dbReference type="EMBL" id="UGNP01000001">
    <property type="protein sequence ID" value="STX09432.1"/>
    <property type="molecule type" value="Genomic_DNA"/>
</dbReference>
<dbReference type="GO" id="GO:0016491">
    <property type="term" value="F:oxidoreductase activity"/>
    <property type="evidence" value="ECO:0007669"/>
    <property type="project" value="TreeGrafter"/>
</dbReference>
<proteinExistence type="predicted"/>
<keyword evidence="5" id="KW-1185">Reference proteome</keyword>
<evidence type="ECO:0000313" key="5">
    <source>
        <dbReference type="Proteomes" id="UP000294641"/>
    </source>
</evidence>
<gene>
    <name evidence="2" type="primary">cvfC</name>
    <name evidence="3" type="ORF">DFR61_1613</name>
    <name evidence="2" type="ORF">NCTC10597_01107</name>
</gene>
<dbReference type="SUPFAM" id="SSF48371">
    <property type="entry name" value="ARM repeat"/>
    <property type="match status" value="1"/>
</dbReference>
<dbReference type="InterPro" id="IPR025989">
    <property type="entry name" value="Virulence_F_dom"/>
</dbReference>
<evidence type="ECO:0000259" key="1">
    <source>
        <dbReference type="SMART" id="SM00932"/>
    </source>
</evidence>
<dbReference type="InterPro" id="IPR011989">
    <property type="entry name" value="ARM-like"/>
</dbReference>
<evidence type="ECO:0000313" key="2">
    <source>
        <dbReference type="EMBL" id="STX09432.1"/>
    </source>
</evidence>
<feature type="domain" description="Scaffold protein Nfu/NifU N-terminal" evidence="1">
    <location>
        <begin position="5"/>
        <end position="91"/>
    </location>
</feature>
<dbReference type="InterPro" id="IPR014824">
    <property type="entry name" value="Nfu/NifU_N"/>
</dbReference>
<dbReference type="Pfam" id="PF13646">
    <property type="entry name" value="HEAT_2"/>
    <property type="match status" value="1"/>
</dbReference>
<dbReference type="EMBL" id="SNZG01000061">
    <property type="protein sequence ID" value="TDR32695.1"/>
    <property type="molecule type" value="Genomic_DNA"/>
</dbReference>
<sequence length="376" mass="42688">MMNIKSIEPTPSPNTMKVIIDQELPFGTANNYNASNIENAPQIIQDIMQVEGVKGVYHVADFLAVERNAKFDWVNILASVRQVFGEEVGESKKEDGPSDHFGEAYVHLQMFKGIPLQVKVFDSIEEKRFALDKRFINAFNEVLGTSDDDDFILQRKWVDSGVRYGDKEEIGASIINELDATYTAERLQELVDAATDDTISIELDKQKISLEQFDVEDWEERFKLLDQIPDPDISDLPMLAKALEDEKMSIRRLATVYLGMIEDEAVVPYLEKALIDKSASVRRTAGDCMSDLSMPNFEDAMIQSLSDKNKLVRWRAAMYLYESGTEKCLTALEQAQDDSEFEVSLQVKMAIERISQGESAKGSMWRQMTEMRKSSK</sequence>
<dbReference type="PANTHER" id="PTHR12697">
    <property type="entry name" value="PBS LYASE HEAT-LIKE PROTEIN"/>
    <property type="match status" value="1"/>
</dbReference>
<dbReference type="Proteomes" id="UP000294641">
    <property type="component" value="Unassembled WGS sequence"/>
</dbReference>
<dbReference type="Pfam" id="PF13769">
    <property type="entry name" value="Virulence_fact"/>
    <property type="match status" value="1"/>
</dbReference>
<dbReference type="InterPro" id="IPR016024">
    <property type="entry name" value="ARM-type_fold"/>
</dbReference>